<keyword evidence="2" id="KW-0464">Manganese</keyword>
<dbReference type="Pfam" id="PF07687">
    <property type="entry name" value="M20_dimer"/>
    <property type="match status" value="1"/>
</dbReference>
<dbReference type="RefSeq" id="WP_184663682.1">
    <property type="nucleotide sequence ID" value="NZ_JACHHB010000005.1"/>
</dbReference>
<evidence type="ECO:0000259" key="3">
    <source>
        <dbReference type="Pfam" id="PF07687"/>
    </source>
</evidence>
<dbReference type="InterPro" id="IPR002933">
    <property type="entry name" value="Peptidase_M20"/>
</dbReference>
<dbReference type="GO" id="GO:0019877">
    <property type="term" value="P:diaminopimelate biosynthetic process"/>
    <property type="evidence" value="ECO:0007669"/>
    <property type="project" value="UniProtKB-ARBA"/>
</dbReference>
<dbReference type="Gene3D" id="3.30.70.360">
    <property type="match status" value="1"/>
</dbReference>
<dbReference type="Gene3D" id="3.40.630.10">
    <property type="entry name" value="Zn peptidases"/>
    <property type="match status" value="1"/>
</dbReference>
<accession>A0A840QPD6</accession>
<dbReference type="FunFam" id="3.30.70.360:FF:000001">
    <property type="entry name" value="N-acetyldiaminopimelate deacetylase"/>
    <property type="match status" value="1"/>
</dbReference>
<feature type="binding site" evidence="2">
    <location>
        <position position="363"/>
    </location>
    <ligand>
        <name>Mn(2+)</name>
        <dbReference type="ChEBI" id="CHEBI:29035"/>
        <label>2</label>
    </ligand>
</feature>
<proteinExistence type="predicted"/>
<feature type="binding site" evidence="2">
    <location>
        <position position="164"/>
    </location>
    <ligand>
        <name>Mn(2+)</name>
        <dbReference type="ChEBI" id="CHEBI:29035"/>
        <label>2</label>
    </ligand>
</feature>
<evidence type="ECO:0000256" key="1">
    <source>
        <dbReference type="ARBA" id="ARBA00022801"/>
    </source>
</evidence>
<dbReference type="InterPro" id="IPR036264">
    <property type="entry name" value="Bact_exopeptidase_dim_dom"/>
</dbReference>
<evidence type="ECO:0000256" key="2">
    <source>
        <dbReference type="PIRSR" id="PIRSR005962-1"/>
    </source>
</evidence>
<name>A0A840QPD6_9BACI</name>
<dbReference type="SUPFAM" id="SSF55031">
    <property type="entry name" value="Bacterial exopeptidase dimerisation domain"/>
    <property type="match status" value="1"/>
</dbReference>
<keyword evidence="5" id="KW-1185">Reference proteome</keyword>
<keyword evidence="1 4" id="KW-0378">Hydrolase</keyword>
<dbReference type="PANTHER" id="PTHR11014:SF63">
    <property type="entry name" value="METALLOPEPTIDASE, PUTATIVE (AFU_ORTHOLOGUE AFUA_6G09600)-RELATED"/>
    <property type="match status" value="1"/>
</dbReference>
<protein>
    <submittedName>
        <fullName evidence="4">Amidohydrolase</fullName>
        <ecNumber evidence="4">3.5.1.-</ecNumber>
    </submittedName>
</protein>
<dbReference type="EC" id="3.5.1.-" evidence="4"/>
<keyword evidence="2" id="KW-0479">Metal-binding</keyword>
<feature type="binding site" evidence="2">
    <location>
        <position position="105"/>
    </location>
    <ligand>
        <name>Mn(2+)</name>
        <dbReference type="ChEBI" id="CHEBI:29035"/>
        <label>2</label>
    </ligand>
</feature>
<feature type="binding site" evidence="2">
    <location>
        <position position="139"/>
    </location>
    <ligand>
        <name>Mn(2+)</name>
        <dbReference type="ChEBI" id="CHEBI:29035"/>
        <label>2</label>
    </ligand>
</feature>
<evidence type="ECO:0000313" key="5">
    <source>
        <dbReference type="Proteomes" id="UP000551878"/>
    </source>
</evidence>
<dbReference type="GO" id="GO:0050118">
    <property type="term" value="F:N-acetyldiaminopimelate deacetylase activity"/>
    <property type="evidence" value="ECO:0007669"/>
    <property type="project" value="UniProtKB-ARBA"/>
</dbReference>
<dbReference type="SUPFAM" id="SSF53187">
    <property type="entry name" value="Zn-dependent exopeptidases"/>
    <property type="match status" value="1"/>
</dbReference>
<sequence>MENEISNRLNALFHEMVDIRRFLHQYPELSHQEEHTPRYIANYHEQLGLDVRTNVGGRGVVATLTGAYPGKTIAVRADFDALPIQDEKDVPYKSTIPGVMHACGHDGHTALVLALAKALSERRSSLHGTVVFIHQHAEEVSPGGAKQMIDDGCLEGVDEIFGTHLWATEPLGKIQYKHGPFMAAADRFEIVIQGQGGHGAQPHVTKDAILIGSNVVQSLQHIVSRRLNPIQSAVISVASIEASNPFNAIADQVKMEGTVRTFDPDIQKDIKRVMDQTINGVCQSYGASYTFNYFDGHPAVVNDPSASDAVANAAKGIQEVQEVEYAEPQMGGEDFSYYVQAVPGTYFFTGAKPKDVTETIPHHHPKFDIDERSMLIASKTLARTVLQRTGTTQAEGFEHIK</sequence>
<feature type="domain" description="Peptidase M20 dimerisation" evidence="3">
    <location>
        <begin position="187"/>
        <end position="276"/>
    </location>
</feature>
<dbReference type="Pfam" id="PF01546">
    <property type="entry name" value="Peptidase_M20"/>
    <property type="match status" value="1"/>
</dbReference>
<dbReference type="AlphaFoldDB" id="A0A840QPD6"/>
<dbReference type="GO" id="GO:0046872">
    <property type="term" value="F:metal ion binding"/>
    <property type="evidence" value="ECO:0007669"/>
    <property type="project" value="UniProtKB-KW"/>
</dbReference>
<organism evidence="4 5">
    <name type="scientific">Texcoconibacillus texcoconensis</name>
    <dbReference type="NCBI Taxonomy" id="1095777"/>
    <lineage>
        <taxon>Bacteria</taxon>
        <taxon>Bacillati</taxon>
        <taxon>Bacillota</taxon>
        <taxon>Bacilli</taxon>
        <taxon>Bacillales</taxon>
        <taxon>Bacillaceae</taxon>
        <taxon>Texcoconibacillus</taxon>
    </lineage>
</organism>
<feature type="binding site" evidence="2">
    <location>
        <position position="103"/>
    </location>
    <ligand>
        <name>Mn(2+)</name>
        <dbReference type="ChEBI" id="CHEBI:29035"/>
        <label>2</label>
    </ligand>
</feature>
<comment type="caution">
    <text evidence="4">The sequence shown here is derived from an EMBL/GenBank/DDBJ whole genome shotgun (WGS) entry which is preliminary data.</text>
</comment>
<dbReference type="PIRSF" id="PIRSF005962">
    <property type="entry name" value="Pept_M20D_amidohydro"/>
    <property type="match status" value="1"/>
</dbReference>
<dbReference type="InterPro" id="IPR017439">
    <property type="entry name" value="Amidohydrolase"/>
</dbReference>
<reference evidence="4 5" key="1">
    <citation type="submission" date="2020-08" db="EMBL/GenBank/DDBJ databases">
        <title>Genomic Encyclopedia of Type Strains, Phase IV (KMG-IV): sequencing the most valuable type-strain genomes for metagenomic binning, comparative biology and taxonomic classification.</title>
        <authorList>
            <person name="Goeker M."/>
        </authorList>
    </citation>
    <scope>NUCLEOTIDE SEQUENCE [LARGE SCALE GENOMIC DNA]</scope>
    <source>
        <strain evidence="4 5">DSM 24696</strain>
    </source>
</reference>
<dbReference type="EMBL" id="JACHHB010000005">
    <property type="protein sequence ID" value="MBB5173229.1"/>
    <property type="molecule type" value="Genomic_DNA"/>
</dbReference>
<comment type="cofactor">
    <cofactor evidence="2">
        <name>Mn(2+)</name>
        <dbReference type="ChEBI" id="CHEBI:29035"/>
    </cofactor>
    <text evidence="2">The Mn(2+) ion enhances activity.</text>
</comment>
<dbReference type="NCBIfam" id="TIGR01891">
    <property type="entry name" value="amidohydrolases"/>
    <property type="match status" value="1"/>
</dbReference>
<evidence type="ECO:0000313" key="4">
    <source>
        <dbReference type="EMBL" id="MBB5173229.1"/>
    </source>
</evidence>
<dbReference type="PANTHER" id="PTHR11014">
    <property type="entry name" value="PEPTIDASE M20 FAMILY MEMBER"/>
    <property type="match status" value="1"/>
</dbReference>
<gene>
    <name evidence="4" type="ORF">HNQ41_001398</name>
</gene>
<dbReference type="InterPro" id="IPR011650">
    <property type="entry name" value="Peptidase_M20_dimer"/>
</dbReference>
<dbReference type="Proteomes" id="UP000551878">
    <property type="component" value="Unassembled WGS sequence"/>
</dbReference>